<evidence type="ECO:0000256" key="3">
    <source>
        <dbReference type="ARBA" id="ARBA00022679"/>
    </source>
</evidence>
<protein>
    <submittedName>
        <fullName evidence="12">Glycosyltransferase</fullName>
    </submittedName>
</protein>
<dbReference type="RefSeq" id="WP_168804237.1">
    <property type="nucleotide sequence ID" value="NZ_CP051205.1"/>
</dbReference>
<sequence length="1247" mass="141167">MIEKEQLAPVTPPSRRELFTLRLMILLGTVSIGVLLTVLFRRTQIGYAPFYWVLMAAITFNCVAILHEWYHYAAIRIPPTPAPQHPFTVDVLTTYFPGEPYDMIVNTLTAIRAMTYPHTTWLCDEANDPYLREVCTRLGVRHVTRTNRKDAKAGNINNALQYATGELCVIMDPDHVPAPGFLDAVVHHFNDPEIGFVQIVQAYSNLGDSIIAKGAAQQTFQFYGPIMSTMNSYGTVLAIGANCTFRRAALDSIGGHASGLAEDMHTAMHLHAKGWKSIYVPAVLTRGLVPNTLSAYYAQQLKWARGTFELLVTTYPKLFRQFTWLQRLHYGTIPLHYLSGVVFLINFLVPVLSLITGLIPFRADLVQFSLLAFPAIASIILIRHYVQRWVMEETERGFHVVGGLLFIGTWWIYLLGLVYTIARKKVPYLPTPKDDSGPDDWRLNIPNIAILIISLGAIIYGLHYDWNPYSLFMAGIAGINCLIMIFNIMASLQLRKIPARYRWVKMVLTLPLFLKRQFWIFRHLHLYTGIRKLGLPLLLVVIALSWHFTSGPQLAPVRMLPQRQDVFYTGAYNPSGERMPRMQITSLYIAWGDGQEHLLPDSLTAVYNSGAVPMVTWEPWTSRFLQNIDHPEQERKVMSLIPTGVFDSYLERFADQVKALNRPLFLRFAHEPDNPAYPWSPTGGNTAEEYKRAWRYVHTLFLRRGAMNAIWVWNPWKAANAGKYFPGKEFVDWIGVTILNYGPSHGGGAWYSFDTLYKPFHQLPLLRSGLPVMIAEMGSPSDAGDQARWFADAFRAIGARFPEVHAQVFFNTGHDANVVKGDTAQYLDWSVRQPQQLLAALDSIPRLRGPVIPTGAIITGTAKAITAPHHPLPDNLRGLRYQKGEDWFRNRYALTRRETAHDLQQMRQLGTNTIRRFGPGVYDRNVMAEANNYGIHIHYGFWLPDVADMDRDSTALARKQRDILRHIARHRHDTIITAWHIGNNAWQQLAQYHFKPALLYQQQRYLRWLEGLAAAIKAADPSRPVTTDILFQPATAPLLPWLRQQLPAIDAFGIETANDTTGLATLLSGDVPCFISKISVASYATLPPVSAFLTTWQDLETRDYVTFDGLTDHHGRHKPSWNQLAGLWGHTTVPPLVPVVKILRPSRTTLPGSRLTYHALINTGEGWRFADRRKDQLQLEWYLVQTDSYGNPFHLQPVGKGASLTLTVPDKPMQYRLYLEAVRDSSVATSISTLNTPLESAQVPSSK</sequence>
<evidence type="ECO:0000259" key="11">
    <source>
        <dbReference type="PROSITE" id="PS51764"/>
    </source>
</evidence>
<comment type="subcellular location">
    <subcellularLocation>
        <location evidence="1">Membrane</location>
        <topology evidence="1">Multi-pass membrane protein</topology>
    </subcellularLocation>
</comment>
<reference evidence="13" key="1">
    <citation type="submission" date="2020-04" db="EMBL/GenBank/DDBJ databases">
        <authorList>
            <person name="Kittiwongwattana C."/>
        </authorList>
    </citation>
    <scope>NUCLEOTIDE SEQUENCE [LARGE SCALE GENOMIC DNA]</scope>
    <source>
        <strain evidence="13">1310</strain>
    </source>
</reference>
<dbReference type="GO" id="GO:0016758">
    <property type="term" value="F:hexosyltransferase activity"/>
    <property type="evidence" value="ECO:0007669"/>
    <property type="project" value="TreeGrafter"/>
</dbReference>
<proteinExistence type="inferred from homology"/>
<feature type="active site" description="Proton donor" evidence="9">
    <location>
        <position position="671"/>
    </location>
</feature>
<feature type="transmembrane region" description="Helical" evidence="10">
    <location>
        <begin position="365"/>
        <end position="386"/>
    </location>
</feature>
<dbReference type="GO" id="GO:0004553">
    <property type="term" value="F:hydrolase activity, hydrolyzing O-glycosyl compounds"/>
    <property type="evidence" value="ECO:0007669"/>
    <property type="project" value="InterPro"/>
</dbReference>
<dbReference type="CDD" id="cd06421">
    <property type="entry name" value="CESA_CelA_like"/>
    <property type="match status" value="1"/>
</dbReference>
<evidence type="ECO:0000256" key="5">
    <source>
        <dbReference type="ARBA" id="ARBA00022801"/>
    </source>
</evidence>
<dbReference type="InterPro" id="IPR029044">
    <property type="entry name" value="Nucleotide-diphossugar_trans"/>
</dbReference>
<evidence type="ECO:0000256" key="2">
    <source>
        <dbReference type="ARBA" id="ARBA00022676"/>
    </source>
</evidence>
<gene>
    <name evidence="12" type="ORF">HF329_11835</name>
</gene>
<accession>A0AAE7D789</accession>
<dbReference type="EMBL" id="CP051205">
    <property type="protein sequence ID" value="QJB31981.1"/>
    <property type="molecule type" value="Genomic_DNA"/>
</dbReference>
<dbReference type="InterPro" id="IPR050321">
    <property type="entry name" value="Glycosyltr_2/OpgH_subfam"/>
</dbReference>
<keyword evidence="6 10" id="KW-1133">Transmembrane helix</keyword>
<dbReference type="Pfam" id="PF13632">
    <property type="entry name" value="Glyco_trans_2_3"/>
    <property type="match status" value="1"/>
</dbReference>
<keyword evidence="8 9" id="KW-0326">Glycosidase</keyword>
<evidence type="ECO:0000313" key="13">
    <source>
        <dbReference type="Proteomes" id="UP000502421"/>
    </source>
</evidence>
<feature type="transmembrane region" description="Helical" evidence="10">
    <location>
        <begin position="398"/>
        <end position="421"/>
    </location>
</feature>
<keyword evidence="5 9" id="KW-0378">Hydrolase</keyword>
<dbReference type="PROSITE" id="PS51764">
    <property type="entry name" value="GH26"/>
    <property type="match status" value="1"/>
</dbReference>
<feature type="transmembrane region" description="Helical" evidence="10">
    <location>
        <begin position="441"/>
        <end position="462"/>
    </location>
</feature>
<keyword evidence="3" id="KW-0808">Transferase</keyword>
<dbReference type="InterPro" id="IPR022790">
    <property type="entry name" value="GH26_dom"/>
</dbReference>
<dbReference type="Gene3D" id="3.20.20.80">
    <property type="entry name" value="Glycosidases"/>
    <property type="match status" value="2"/>
</dbReference>
<feature type="transmembrane region" description="Helical" evidence="10">
    <location>
        <begin position="469"/>
        <end position="490"/>
    </location>
</feature>
<evidence type="ECO:0000313" key="12">
    <source>
        <dbReference type="EMBL" id="QJB31981.1"/>
    </source>
</evidence>
<dbReference type="AlphaFoldDB" id="A0AAE7D789"/>
<dbReference type="SUPFAM" id="SSF53448">
    <property type="entry name" value="Nucleotide-diphospho-sugar transferases"/>
    <property type="match status" value="1"/>
</dbReference>
<feature type="transmembrane region" description="Helical" evidence="10">
    <location>
        <begin position="21"/>
        <end position="40"/>
    </location>
</feature>
<keyword evidence="4 10" id="KW-0812">Transmembrane</keyword>
<keyword evidence="2" id="KW-0328">Glycosyltransferase</keyword>
<dbReference type="SUPFAM" id="SSF51445">
    <property type="entry name" value="(Trans)glycosidases"/>
    <property type="match status" value="2"/>
</dbReference>
<evidence type="ECO:0000256" key="8">
    <source>
        <dbReference type="ARBA" id="ARBA00023295"/>
    </source>
</evidence>
<keyword evidence="7 10" id="KW-0472">Membrane</keyword>
<dbReference type="GO" id="GO:0005886">
    <property type="term" value="C:plasma membrane"/>
    <property type="evidence" value="ECO:0007669"/>
    <property type="project" value="TreeGrafter"/>
</dbReference>
<comment type="similarity">
    <text evidence="9">Belongs to the glycosyl hydrolase 26 family.</text>
</comment>
<dbReference type="Gene3D" id="3.90.550.10">
    <property type="entry name" value="Spore Coat Polysaccharide Biosynthesis Protein SpsA, Chain A"/>
    <property type="match status" value="1"/>
</dbReference>
<evidence type="ECO:0000256" key="4">
    <source>
        <dbReference type="ARBA" id="ARBA00022692"/>
    </source>
</evidence>
<feature type="transmembrane region" description="Helical" evidence="10">
    <location>
        <begin position="46"/>
        <end position="66"/>
    </location>
</feature>
<organism evidence="12 13">
    <name type="scientific">Chitinophaga oryzae</name>
    <dbReference type="NCBI Taxonomy" id="2725414"/>
    <lineage>
        <taxon>Bacteria</taxon>
        <taxon>Pseudomonadati</taxon>
        <taxon>Bacteroidota</taxon>
        <taxon>Chitinophagia</taxon>
        <taxon>Chitinophagales</taxon>
        <taxon>Chitinophagaceae</taxon>
        <taxon>Chitinophaga</taxon>
    </lineage>
</organism>
<feature type="active site" description="Nucleophile" evidence="9">
    <location>
        <position position="776"/>
    </location>
</feature>
<dbReference type="InterPro" id="IPR017853">
    <property type="entry name" value="GH"/>
</dbReference>
<feature type="transmembrane region" description="Helical" evidence="10">
    <location>
        <begin position="335"/>
        <end position="359"/>
    </location>
</feature>
<dbReference type="InterPro" id="IPR001173">
    <property type="entry name" value="Glyco_trans_2-like"/>
</dbReference>
<dbReference type="PANTHER" id="PTHR43867">
    <property type="entry name" value="CELLULOSE SYNTHASE CATALYTIC SUBUNIT A [UDP-FORMING]"/>
    <property type="match status" value="1"/>
</dbReference>
<feature type="domain" description="GH26" evidence="11">
    <location>
        <begin position="530"/>
        <end position="828"/>
    </location>
</feature>
<evidence type="ECO:0000256" key="10">
    <source>
        <dbReference type="SAM" id="Phobius"/>
    </source>
</evidence>
<dbReference type="PANTHER" id="PTHR43867:SF2">
    <property type="entry name" value="CELLULOSE SYNTHASE CATALYTIC SUBUNIT A [UDP-FORMING]"/>
    <property type="match status" value="1"/>
</dbReference>
<evidence type="ECO:0000256" key="9">
    <source>
        <dbReference type="PROSITE-ProRule" id="PRU01100"/>
    </source>
</evidence>
<dbReference type="KEGG" id="coy:HF329_11835"/>
<dbReference type="Proteomes" id="UP000502421">
    <property type="component" value="Chromosome"/>
</dbReference>
<name>A0AAE7D789_9BACT</name>
<dbReference type="Pfam" id="PF02156">
    <property type="entry name" value="Glyco_hydro_26"/>
    <property type="match status" value="1"/>
</dbReference>
<evidence type="ECO:0000256" key="6">
    <source>
        <dbReference type="ARBA" id="ARBA00022989"/>
    </source>
</evidence>
<evidence type="ECO:0000256" key="7">
    <source>
        <dbReference type="ARBA" id="ARBA00023136"/>
    </source>
</evidence>
<evidence type="ECO:0000256" key="1">
    <source>
        <dbReference type="ARBA" id="ARBA00004141"/>
    </source>
</evidence>